<gene>
    <name evidence="2" type="ORF">LEMA_uP043710.1</name>
</gene>
<dbReference type="VEuPathDB" id="FungiDB:LEMA_uP043710.1"/>
<evidence type="ECO:0000313" key="2">
    <source>
        <dbReference type="EMBL" id="CBX93470.1"/>
    </source>
</evidence>
<organism evidence="3">
    <name type="scientific">Leptosphaeria maculans (strain JN3 / isolate v23.1.3 / race Av1-4-5-6-7-8)</name>
    <name type="common">Blackleg fungus</name>
    <name type="synonym">Phoma lingam</name>
    <dbReference type="NCBI Taxonomy" id="985895"/>
    <lineage>
        <taxon>Eukaryota</taxon>
        <taxon>Fungi</taxon>
        <taxon>Dikarya</taxon>
        <taxon>Ascomycota</taxon>
        <taxon>Pezizomycotina</taxon>
        <taxon>Dothideomycetes</taxon>
        <taxon>Pleosporomycetidae</taxon>
        <taxon>Pleosporales</taxon>
        <taxon>Pleosporineae</taxon>
        <taxon>Leptosphaeriaceae</taxon>
        <taxon>Plenodomus</taxon>
        <taxon>Plenodomus lingam/Leptosphaeria maculans species complex</taxon>
    </lineage>
</organism>
<keyword evidence="3" id="KW-1185">Reference proteome</keyword>
<name>E4ZPT5_LEPMJ</name>
<accession>E4ZPT5</accession>
<dbReference type="Proteomes" id="UP000002668">
    <property type="component" value="Genome"/>
</dbReference>
<dbReference type="AlphaFoldDB" id="E4ZPT5"/>
<dbReference type="EMBL" id="FP929105">
    <property type="protein sequence ID" value="CBX93470.1"/>
    <property type="molecule type" value="Genomic_DNA"/>
</dbReference>
<protein>
    <submittedName>
        <fullName evidence="2">Predicted protein</fullName>
    </submittedName>
</protein>
<reference evidence="3" key="1">
    <citation type="journal article" date="2011" name="Nat. Commun.">
        <title>Effector diversification within compartments of the Leptosphaeria maculans genome affected by Repeat-Induced Point mutations.</title>
        <authorList>
            <person name="Rouxel T."/>
            <person name="Grandaubert J."/>
            <person name="Hane J.K."/>
            <person name="Hoede C."/>
            <person name="van de Wouw A.P."/>
            <person name="Couloux A."/>
            <person name="Dominguez V."/>
            <person name="Anthouard V."/>
            <person name="Bally P."/>
            <person name="Bourras S."/>
            <person name="Cozijnsen A.J."/>
            <person name="Ciuffetti L.M."/>
            <person name="Degrave A."/>
            <person name="Dilmaghani A."/>
            <person name="Duret L."/>
            <person name="Fudal I."/>
            <person name="Goodwin S.B."/>
            <person name="Gout L."/>
            <person name="Glaser N."/>
            <person name="Linglin J."/>
            <person name="Kema G.H.J."/>
            <person name="Lapalu N."/>
            <person name="Lawrence C.B."/>
            <person name="May K."/>
            <person name="Meyer M."/>
            <person name="Ollivier B."/>
            <person name="Poulain J."/>
            <person name="Schoch C.L."/>
            <person name="Simon A."/>
            <person name="Spatafora J.W."/>
            <person name="Stachowiak A."/>
            <person name="Turgeon B.G."/>
            <person name="Tyler B.M."/>
            <person name="Vincent D."/>
            <person name="Weissenbach J."/>
            <person name="Amselem J."/>
            <person name="Quesneville H."/>
            <person name="Oliver R.P."/>
            <person name="Wincker P."/>
            <person name="Balesdent M.-H."/>
            <person name="Howlett B.J."/>
        </authorList>
    </citation>
    <scope>NUCLEOTIDE SEQUENCE [LARGE SCALE GENOMIC DNA]</scope>
    <source>
        <strain evidence="3">JN3 / isolate v23.1.3 / race Av1-4-5-6-7-8</strain>
    </source>
</reference>
<dbReference type="InParanoid" id="E4ZPT5"/>
<evidence type="ECO:0000313" key="3">
    <source>
        <dbReference type="Proteomes" id="UP000002668"/>
    </source>
</evidence>
<sequence length="64" mass="7530">MRTRHWKYNLNGQRRSSEHAHQSQRMSVPSVLGIQARKTNLMRIISCLHAGTLHEHCRAHRHHA</sequence>
<feature type="region of interest" description="Disordered" evidence="1">
    <location>
        <begin position="1"/>
        <end position="30"/>
    </location>
</feature>
<dbReference type="HOGENOM" id="CLU_2868073_0_0_1"/>
<evidence type="ECO:0000256" key="1">
    <source>
        <dbReference type="SAM" id="MobiDB-lite"/>
    </source>
</evidence>
<proteinExistence type="predicted"/>